<keyword evidence="3" id="KW-1185">Reference proteome</keyword>
<dbReference type="Pfam" id="PF08858">
    <property type="entry name" value="IDEAL"/>
    <property type="match status" value="1"/>
</dbReference>
<dbReference type="InterPro" id="IPR014957">
    <property type="entry name" value="IDEAL_dom"/>
</dbReference>
<comment type="caution">
    <text evidence="2">The sequence shown here is derived from an EMBL/GenBank/DDBJ whole genome shotgun (WGS) entry which is preliminary data.</text>
</comment>
<evidence type="ECO:0000313" key="2">
    <source>
        <dbReference type="EMBL" id="GEN29932.1"/>
    </source>
</evidence>
<proteinExistence type="predicted"/>
<dbReference type="OrthoDB" id="2930704at2"/>
<name>A0A511UXS2_9BACI</name>
<evidence type="ECO:0000259" key="1">
    <source>
        <dbReference type="SMART" id="SM00914"/>
    </source>
</evidence>
<dbReference type="Gene3D" id="4.10.810.10">
    <property type="entry name" value="Virus Scaffolding Protein, Chain A"/>
    <property type="match status" value="1"/>
</dbReference>
<protein>
    <recommendedName>
        <fullName evidence="1">IDEAL domain-containing protein</fullName>
    </recommendedName>
</protein>
<evidence type="ECO:0000313" key="3">
    <source>
        <dbReference type="Proteomes" id="UP000321491"/>
    </source>
</evidence>
<dbReference type="Proteomes" id="UP000321491">
    <property type="component" value="Unassembled WGS sequence"/>
</dbReference>
<dbReference type="RefSeq" id="WP_146934526.1">
    <property type="nucleotide sequence ID" value="NZ_BJXW01000003.1"/>
</dbReference>
<gene>
    <name evidence="2" type="ORF">CQU01_01700</name>
</gene>
<dbReference type="SMART" id="SM00914">
    <property type="entry name" value="IDEAL"/>
    <property type="match status" value="1"/>
</dbReference>
<organism evidence="2 3">
    <name type="scientific">Cerasibacillus quisquiliarum</name>
    <dbReference type="NCBI Taxonomy" id="227865"/>
    <lineage>
        <taxon>Bacteria</taxon>
        <taxon>Bacillati</taxon>
        <taxon>Bacillota</taxon>
        <taxon>Bacilli</taxon>
        <taxon>Bacillales</taxon>
        <taxon>Bacillaceae</taxon>
        <taxon>Cerasibacillus</taxon>
    </lineage>
</organism>
<accession>A0A511UXS2</accession>
<sequence length="145" mass="17473">MITVKMLRPYYLKVDKKMVHVVLAYQYFSLLIDNQVYQFVPLEANEILVNRHTKAIENIRAKFAFQNGEDVIYKTMYELITYPDFIFHLHLIVKPYFNLSKVGLEQNDEIDQMIYELERMNLKRRIDQALDERDKALFLELVKHL</sequence>
<dbReference type="EMBL" id="BJXW01000003">
    <property type="protein sequence ID" value="GEN29932.1"/>
    <property type="molecule type" value="Genomic_DNA"/>
</dbReference>
<feature type="domain" description="IDEAL" evidence="1">
    <location>
        <begin position="109"/>
        <end position="145"/>
    </location>
</feature>
<reference evidence="2 3" key="1">
    <citation type="submission" date="2019-07" db="EMBL/GenBank/DDBJ databases">
        <title>Whole genome shotgun sequence of Cerasibacillus quisquiliarum NBRC 102429.</title>
        <authorList>
            <person name="Hosoyama A."/>
            <person name="Uohara A."/>
            <person name="Ohji S."/>
            <person name="Ichikawa N."/>
        </authorList>
    </citation>
    <scope>NUCLEOTIDE SEQUENCE [LARGE SCALE GENOMIC DNA]</scope>
    <source>
        <strain evidence="2 3">NBRC 102429</strain>
    </source>
</reference>
<dbReference type="AlphaFoldDB" id="A0A511UXS2"/>
<dbReference type="InterPro" id="IPR027393">
    <property type="entry name" value="Virus_scaffolding_prot_C"/>
</dbReference>